<dbReference type="Proteomes" id="UP000465866">
    <property type="component" value="Chromosome"/>
</dbReference>
<evidence type="ECO:0000313" key="5">
    <source>
        <dbReference type="Proteomes" id="UP000465866"/>
    </source>
</evidence>
<feature type="transmembrane region" description="Helical" evidence="2">
    <location>
        <begin position="150"/>
        <end position="176"/>
    </location>
</feature>
<evidence type="ECO:0000256" key="2">
    <source>
        <dbReference type="SAM" id="Phobius"/>
    </source>
</evidence>
<reference evidence="4 5" key="1">
    <citation type="journal article" date="2019" name="Emerg. Microbes Infect.">
        <title>Comprehensive subspecies identification of 175 nontuberculous mycobacteria species based on 7547 genomic profiles.</title>
        <authorList>
            <person name="Matsumoto Y."/>
            <person name="Kinjo T."/>
            <person name="Motooka D."/>
            <person name="Nabeya D."/>
            <person name="Jung N."/>
            <person name="Uechi K."/>
            <person name="Horii T."/>
            <person name="Iida T."/>
            <person name="Fujita J."/>
            <person name="Nakamura S."/>
        </authorList>
    </citation>
    <scope>NUCLEOTIDE SEQUENCE [LARGE SCALE GENOMIC DNA]</scope>
    <source>
        <strain evidence="4 5">JCM 12404</strain>
    </source>
</reference>
<gene>
    <name evidence="4" type="ORF">MCOO_18510</name>
</gene>
<evidence type="ECO:0000313" key="4">
    <source>
        <dbReference type="EMBL" id="BBX45836.1"/>
    </source>
</evidence>
<dbReference type="Pfam" id="PF13828">
    <property type="entry name" value="DUF4190"/>
    <property type="match status" value="1"/>
</dbReference>
<dbReference type="RefSeq" id="WP_179963365.1">
    <property type="nucleotide sequence ID" value="NZ_AP022569.1"/>
</dbReference>
<evidence type="ECO:0000256" key="1">
    <source>
        <dbReference type="SAM" id="MobiDB-lite"/>
    </source>
</evidence>
<feature type="transmembrane region" description="Helical" evidence="2">
    <location>
        <begin position="111"/>
        <end position="138"/>
    </location>
</feature>
<keyword evidence="5" id="KW-1185">Reference proteome</keyword>
<feature type="region of interest" description="Disordered" evidence="1">
    <location>
        <begin position="1"/>
        <end position="66"/>
    </location>
</feature>
<keyword evidence="2" id="KW-0812">Transmembrane</keyword>
<protein>
    <recommendedName>
        <fullName evidence="3">DUF4190 domain-containing protein</fullName>
    </recommendedName>
</protein>
<evidence type="ECO:0000259" key="3">
    <source>
        <dbReference type="Pfam" id="PF13828"/>
    </source>
</evidence>
<accession>A0A7I7KVR1</accession>
<keyword evidence="2" id="KW-1133">Transmembrane helix</keyword>
<dbReference type="AlphaFoldDB" id="A0A7I7KVR1"/>
<feature type="compositionally biased region" description="Pro residues" evidence="1">
    <location>
        <begin position="46"/>
        <end position="66"/>
    </location>
</feature>
<name>A0A7I7KVR1_9MYCO</name>
<dbReference type="KEGG" id="mcoo:MCOO_18510"/>
<keyword evidence="2" id="KW-0472">Membrane</keyword>
<proteinExistence type="predicted"/>
<sequence>MTGQGGGYQDESHDQTPPFPRPPEPQPWQQYRHAPVDPQAPVNYPEYPPPYPMQPPPGPSYGFPPAPPPGYGGAPYYPGAYDPYQGYQGGYQQTNGLAIASLTTSIAGVVLGIPLAIFCYVGVLIPIVGAVLGGVALGQIRQTNQQGRGLAIAGIAIGATTTALLVILVAVLAAVVHSVSMLR</sequence>
<dbReference type="EMBL" id="AP022569">
    <property type="protein sequence ID" value="BBX45836.1"/>
    <property type="molecule type" value="Genomic_DNA"/>
</dbReference>
<organism evidence="4 5">
    <name type="scientific">Mycobacterium cookii</name>
    <dbReference type="NCBI Taxonomy" id="1775"/>
    <lineage>
        <taxon>Bacteria</taxon>
        <taxon>Bacillati</taxon>
        <taxon>Actinomycetota</taxon>
        <taxon>Actinomycetes</taxon>
        <taxon>Mycobacteriales</taxon>
        <taxon>Mycobacteriaceae</taxon>
        <taxon>Mycobacterium</taxon>
    </lineage>
</organism>
<feature type="domain" description="DUF4190" evidence="3">
    <location>
        <begin position="97"/>
        <end position="168"/>
    </location>
</feature>
<dbReference type="InterPro" id="IPR025241">
    <property type="entry name" value="DUF4190"/>
</dbReference>
<feature type="compositionally biased region" description="Pro residues" evidence="1">
    <location>
        <begin position="17"/>
        <end position="26"/>
    </location>
</feature>